<dbReference type="AlphaFoldDB" id="A0A1X1YCG5"/>
<dbReference type="PROSITE" id="PS00134">
    <property type="entry name" value="TRYPSIN_HIS"/>
    <property type="match status" value="1"/>
</dbReference>
<accession>A0A1X1YCG5</accession>
<dbReference type="GO" id="GO:0006508">
    <property type="term" value="P:proteolysis"/>
    <property type="evidence" value="ECO:0007669"/>
    <property type="project" value="InterPro"/>
</dbReference>
<dbReference type="SUPFAM" id="SSF50494">
    <property type="entry name" value="Trypsin-like serine proteases"/>
    <property type="match status" value="1"/>
</dbReference>
<dbReference type="OrthoDB" id="8781117at2"/>
<sequence length="258" mass="26784">MAAFRRLPRKTLLARLAFAGIAVVVLAGMVWASRAHPVRQLVPLPSAEAIGPGVGIKITGSGRRSETTSCTAGFLVVNKDGQPGLLSAGHCNKPAGTGKVAVHHGGLYPTVGAFTQSIYDGDGWTDSDIGLITLKDLDKIPVSAEVDGHPVTGLAERVEIGDTLCHLGIRSGEPMCGPVTANEKNKVRFAAASTCGDTGGPAYLMRPDGTVEAVGILTAVSNGEDAPTTCAETQDYSVAQLIKPWLEAWQLTLVTATT</sequence>
<evidence type="ECO:0000313" key="1">
    <source>
        <dbReference type="EMBL" id="ORW08793.1"/>
    </source>
</evidence>
<evidence type="ECO:0008006" key="3">
    <source>
        <dbReference type="Google" id="ProtNLM"/>
    </source>
</evidence>
<keyword evidence="2" id="KW-1185">Reference proteome</keyword>
<dbReference type="InterPro" id="IPR043504">
    <property type="entry name" value="Peptidase_S1_PA_chymotrypsin"/>
</dbReference>
<dbReference type="GO" id="GO:0004252">
    <property type="term" value="F:serine-type endopeptidase activity"/>
    <property type="evidence" value="ECO:0007669"/>
    <property type="project" value="InterPro"/>
</dbReference>
<evidence type="ECO:0000313" key="2">
    <source>
        <dbReference type="Proteomes" id="UP000193866"/>
    </source>
</evidence>
<proteinExistence type="predicted"/>
<gene>
    <name evidence="1" type="ORF">AWC16_18385</name>
</gene>
<dbReference type="EMBL" id="LQPG01000033">
    <property type="protein sequence ID" value="ORW08793.1"/>
    <property type="molecule type" value="Genomic_DNA"/>
</dbReference>
<dbReference type="Gene3D" id="2.40.10.10">
    <property type="entry name" value="Trypsin-like serine proteases"/>
    <property type="match status" value="2"/>
</dbReference>
<comment type="caution">
    <text evidence="1">The sequence shown here is derived from an EMBL/GenBank/DDBJ whole genome shotgun (WGS) entry which is preliminary data.</text>
</comment>
<reference evidence="1 2" key="1">
    <citation type="submission" date="2016-01" db="EMBL/GenBank/DDBJ databases">
        <title>The new phylogeny of the genus Mycobacterium.</title>
        <authorList>
            <person name="Tarcisio F."/>
            <person name="Conor M."/>
            <person name="Antonella G."/>
            <person name="Elisabetta G."/>
            <person name="Giulia F.S."/>
            <person name="Sara T."/>
            <person name="Anna F."/>
            <person name="Clotilde B."/>
            <person name="Roberto B."/>
            <person name="Veronica D.S."/>
            <person name="Fabio R."/>
            <person name="Monica P."/>
            <person name="Olivier J."/>
            <person name="Enrico T."/>
            <person name="Nicola S."/>
        </authorList>
    </citation>
    <scope>NUCLEOTIDE SEQUENCE [LARGE SCALE GENOMIC DNA]</scope>
    <source>
        <strain evidence="1 2">DSM 45394</strain>
    </source>
</reference>
<dbReference type="InterPro" id="IPR018114">
    <property type="entry name" value="TRYPSIN_HIS"/>
</dbReference>
<protein>
    <recommendedName>
        <fullName evidence="3">Endopeptidase</fullName>
    </recommendedName>
</protein>
<organism evidence="1 2">
    <name type="scientific">Mycolicibacter longobardus</name>
    <dbReference type="NCBI Taxonomy" id="1108812"/>
    <lineage>
        <taxon>Bacteria</taxon>
        <taxon>Bacillati</taxon>
        <taxon>Actinomycetota</taxon>
        <taxon>Actinomycetes</taxon>
        <taxon>Mycobacteriales</taxon>
        <taxon>Mycobacteriaceae</taxon>
        <taxon>Mycolicibacter</taxon>
    </lineage>
</organism>
<dbReference type="Proteomes" id="UP000193866">
    <property type="component" value="Unassembled WGS sequence"/>
</dbReference>
<dbReference type="InterPro" id="IPR009003">
    <property type="entry name" value="Peptidase_S1_PA"/>
</dbReference>
<dbReference type="RefSeq" id="WP_085265973.1">
    <property type="nucleotide sequence ID" value="NZ_JACKVG010000031.1"/>
</dbReference>
<name>A0A1X1YCG5_9MYCO</name>